<comment type="caution">
    <text evidence="2">The sequence shown here is derived from an EMBL/GenBank/DDBJ whole genome shotgun (WGS) entry which is preliminary data.</text>
</comment>
<feature type="transmembrane region" description="Helical" evidence="1">
    <location>
        <begin position="123"/>
        <end position="144"/>
    </location>
</feature>
<evidence type="ECO:0000313" key="3">
    <source>
        <dbReference type="Proteomes" id="UP000283374"/>
    </source>
</evidence>
<dbReference type="OrthoDB" id="3818657at2"/>
<organism evidence="2 3">
    <name type="scientific">Cellulomonas rhizosphaerae</name>
    <dbReference type="NCBI Taxonomy" id="2293719"/>
    <lineage>
        <taxon>Bacteria</taxon>
        <taxon>Bacillati</taxon>
        <taxon>Actinomycetota</taxon>
        <taxon>Actinomycetes</taxon>
        <taxon>Micrococcales</taxon>
        <taxon>Cellulomonadaceae</taxon>
        <taxon>Cellulomonas</taxon>
    </lineage>
</organism>
<evidence type="ECO:0000256" key="1">
    <source>
        <dbReference type="SAM" id="Phobius"/>
    </source>
</evidence>
<feature type="transmembrane region" description="Helical" evidence="1">
    <location>
        <begin position="300"/>
        <end position="318"/>
    </location>
</feature>
<proteinExistence type="predicted"/>
<feature type="transmembrane region" description="Helical" evidence="1">
    <location>
        <begin position="49"/>
        <end position="70"/>
    </location>
</feature>
<evidence type="ECO:0000313" key="2">
    <source>
        <dbReference type="EMBL" id="RHA39795.1"/>
    </source>
</evidence>
<feature type="transmembrane region" description="Helical" evidence="1">
    <location>
        <begin position="12"/>
        <end position="29"/>
    </location>
</feature>
<gene>
    <name evidence="2" type="ORF">D1825_11185</name>
</gene>
<keyword evidence="1" id="KW-1133">Transmembrane helix</keyword>
<dbReference type="RefSeq" id="WP_118767507.1">
    <property type="nucleotide sequence ID" value="NZ_QWKP01000201.1"/>
</dbReference>
<name>A0A413RKM1_9CELL</name>
<reference evidence="2 3" key="1">
    <citation type="submission" date="2018-08" db="EMBL/GenBank/DDBJ databases">
        <title>Cellulomonas rhizosphaerae sp. nov., a novel actinomycete isolated from soil.</title>
        <authorList>
            <person name="Tian Y."/>
        </authorList>
    </citation>
    <scope>NUCLEOTIDE SEQUENCE [LARGE SCALE GENOMIC DNA]</scope>
    <source>
        <strain evidence="2 3">NEAU-TCZ24</strain>
    </source>
</reference>
<dbReference type="AlphaFoldDB" id="A0A413RKM1"/>
<feature type="transmembrane region" description="Helical" evidence="1">
    <location>
        <begin position="229"/>
        <end position="252"/>
    </location>
</feature>
<accession>A0A413RKM1</accession>
<dbReference type="Proteomes" id="UP000283374">
    <property type="component" value="Unassembled WGS sequence"/>
</dbReference>
<keyword evidence="1" id="KW-0472">Membrane</keyword>
<keyword evidence="3" id="KW-1185">Reference proteome</keyword>
<feature type="transmembrane region" description="Helical" evidence="1">
    <location>
        <begin position="82"/>
        <end position="103"/>
    </location>
</feature>
<feature type="transmembrane region" description="Helical" evidence="1">
    <location>
        <begin position="195"/>
        <end position="217"/>
    </location>
</feature>
<sequence length="321" mass="33433">MNGWARARWGQVALLGGAAALYFTLLEVYDSTTSSQSCLDEPADGCLTSRWFSIWAAMAIVSALIWCEVLRIGLRRLRRTPGATSAAAVVCYLAVAAAATWFIRSATSRASFLGDAPVVGAVVFPLLALGWLTAAPWTLLVWHARDKHAGVARAVDDVGPPRWDATGSSVDVDADAVRAATGTLRTAWGTIEASALAFAVVLSTVVLNTGTLRLAALGSGAATDAEAPAVFVLAYGAFFAAVAAALIAPLAVPWRNEAVRLVDRALGEPTTGVPTAEYVATRERFLGHLGLRTGVLRSPITALSVLAPFATAFVTAVVPTG</sequence>
<protein>
    <submittedName>
        <fullName evidence="2">Uncharacterized protein</fullName>
    </submittedName>
</protein>
<keyword evidence="1" id="KW-0812">Transmembrane</keyword>
<dbReference type="EMBL" id="QWKP01000201">
    <property type="protein sequence ID" value="RHA39795.1"/>
    <property type="molecule type" value="Genomic_DNA"/>
</dbReference>